<dbReference type="Gene3D" id="3.40.50.720">
    <property type="entry name" value="NAD(P)-binding Rossmann-like Domain"/>
    <property type="match status" value="1"/>
</dbReference>
<evidence type="ECO:0000256" key="15">
    <source>
        <dbReference type="ARBA" id="ARBA00052119"/>
    </source>
</evidence>
<dbReference type="EMBL" id="CP010415">
    <property type="protein sequence ID" value="AJE23277.1"/>
    <property type="molecule type" value="Genomic_DNA"/>
</dbReference>
<dbReference type="InterPro" id="IPR016036">
    <property type="entry name" value="Malonyl_transacylase_ACP-bd"/>
</dbReference>
<feature type="domain" description="Ketosynthase family 3 (KS3)" evidence="24">
    <location>
        <begin position="11"/>
        <end position="439"/>
    </location>
</feature>
<evidence type="ECO:0000256" key="22">
    <source>
        <dbReference type="ARBA" id="ARBA00084020"/>
    </source>
</evidence>
<dbReference type="InterPro" id="IPR020841">
    <property type="entry name" value="PKS_Beta-ketoAc_synthase_dom"/>
</dbReference>
<keyword evidence="12" id="KW-0511">Multifunctional enzyme</keyword>
<evidence type="ECO:0000256" key="5">
    <source>
        <dbReference type="ARBA" id="ARBA00022450"/>
    </source>
</evidence>
<dbReference type="SMART" id="SM00823">
    <property type="entry name" value="PKS_PP"/>
    <property type="match status" value="1"/>
</dbReference>
<evidence type="ECO:0000259" key="23">
    <source>
        <dbReference type="PROSITE" id="PS50075"/>
    </source>
</evidence>
<evidence type="ECO:0000256" key="3">
    <source>
        <dbReference type="ARBA" id="ARBA00005194"/>
    </source>
</evidence>
<evidence type="ECO:0000256" key="7">
    <source>
        <dbReference type="ARBA" id="ARBA00022679"/>
    </source>
</evidence>
<evidence type="ECO:0000256" key="1">
    <source>
        <dbReference type="ARBA" id="ARBA00001937"/>
    </source>
</evidence>
<dbReference type="CDD" id="cd08953">
    <property type="entry name" value="KR_2_SDR_x"/>
    <property type="match status" value="1"/>
</dbReference>
<dbReference type="InterPro" id="IPR036291">
    <property type="entry name" value="NAD(P)-bd_dom_sf"/>
</dbReference>
<evidence type="ECO:0000313" key="26">
    <source>
        <dbReference type="Proteomes" id="UP000068210"/>
    </source>
</evidence>
<dbReference type="SMART" id="SM00825">
    <property type="entry name" value="PKS_KS"/>
    <property type="match status" value="1"/>
</dbReference>
<keyword evidence="6" id="KW-0597">Phosphoprotein</keyword>
<evidence type="ECO:0000256" key="20">
    <source>
        <dbReference type="ARBA" id="ARBA00075053"/>
    </source>
</evidence>
<dbReference type="CDD" id="cd00833">
    <property type="entry name" value="PKS"/>
    <property type="match status" value="1"/>
</dbReference>
<keyword evidence="5" id="KW-0596">Phosphopantetheine</keyword>
<dbReference type="Gene3D" id="3.30.70.250">
    <property type="entry name" value="Malonyl-CoA ACP transacylase, ACP-binding"/>
    <property type="match status" value="1"/>
</dbReference>
<dbReference type="SUPFAM" id="SSF52151">
    <property type="entry name" value="FabD/lysophospholipase-like"/>
    <property type="match status" value="1"/>
</dbReference>
<sequence>MSDSMDNEMTGVEIAIVGMAGRFPDAPDVEAFWRNIRDGVESVRSFDDEALRARGVPADLLADPGYVRAGVVLEDMDRFDAGFFGYSPRDAEQLDPQQRLFLETAWQALEHAGYGGAAPALTGVYAGSGASLYLLRHLLPTVDWRASDVSSLLGLMNGNDKDSLATRVAYKLDLRGPAVSVQTACSTSLVAVHLACRGLLNYEADMALAGGVWLNLLQEGGYRYQPGAILSPDGHCRAFDAEAAGTVLGSGAGIVVLKRLADALTDGDTIHAVIKGSALNNDGAAKVGYTAPSVDGQAEAILAAQAMAGVSADSIGYVETHGTGTSLGDPIEIAALTQAFRAGTQRRGYCAIGSVKTNIGHLDAAAGVTGLIKAALALGHKTLPPSLNFREPNPQIDFAESPFYVNTEARPWPASGAPRRAGVSSFGMGGTNVHVILEEAPAPSAATREGAGLRLLALSARSATALDAAAERLAAHLRQHPEQALADVAHTLRAGRERFAHRAVALARDPADAARVLEARAPDAFFSGQVLSERPTLAFLFPGQGAQHLDMGRALYEREALFRETLDRCCALLAPHLGLDLRALLFAAAADESAAAARLEQTAITQPALFAVEYAMAQLWMSWGVQPDALLGHSIGEYVAACLAGVFSLEDALALVAARGRLLQATEAGAMLAVSLPEAELCARMPAGCDLAAVNAADLCVLAGPSAAIEAAERQLAGGGIGVRRLHVSHAFHSALVEPMLGEFETLLSRIALGAPRIPFVSNLSGRWITAEEACSPGYWVRHVRGTVRFADGLDELLGKPDRILLEVGPGETLSALARRHRQAGTRPILATQCHPQRRALNAEQPARCLAQLWLAGVAIDVPGLFGGERARRVPLPTYPFERQSYWIAAPGGETGRALPPAAGRRDIADWFLVPAWKRSEAVTPAADQAERTGSVLLLSDAHGLGERLARHLQAAQRPVIRVERGAEFARLGERRYAVRPGERDDFERLLRAVEAESGPLADICHLWSLDPAGLPAPDEALERGFHSLLALAQALEATAPADGRRSVVLSVVANQLEDVTGVEPLCAEKATLHGPCKVIPQEYPHVACRLIDVVLPPAGDAAEERLARQLAAELATRIDPQEGTPVLAYRGPHRWLKTFESVRRDGPASPRLRRQGVYLITGGLGGIGLALARHLAGNWQARLVLLGRSALPPRDEWPACIAAADRDAALAARLQQLLALEALGAEVLVLQADVADPAQLRQAVDAARQRFGALHGVVHAAGAAGGGVLAGKSRADAEKVFAPKLQGTRHLLEALADETPDFVLLCSSLTAITGGFGQADYCAANCFLDALAAEASRQADRFVLSVNWDTWRETGMAAGQRLPEKVGIAPEQGGRLLEALLGGPQTAQTLVSTLDLERQFAQMRTSELAERLLSEPVARRQQHARPALQTAYVAPDGELEEDLAALWSEFLGISPIGVDDNLFELGGDSLLAIQLLARVRSAYGVELHPAALFKTPTVAALAMLVETRLIEEIENAETA</sequence>
<dbReference type="InterPro" id="IPR009081">
    <property type="entry name" value="PP-bd_ACP"/>
</dbReference>
<evidence type="ECO:0000256" key="8">
    <source>
        <dbReference type="ARBA" id="ARBA00022832"/>
    </source>
</evidence>
<comment type="function">
    <text evidence="17">Part of the PpsABCDE complex involved in the biosynthesis of the lipid core common to phthiocerols and phenolphthiocerols by successive additions of malonyl-CoA or methylmalonyl-CoA extender units. PpsA can accept as substrate the activated forms of either icosanoyl (C20), docosanoyl (C22) or lignoceroyl (C24) groups from FadD26, or a (4-hydroxyphenyl)-C17 or (4-hydroxyphenyl)-C19 fatty acyl from FadD29. PpsA initiates the biosynthesis and extends its substrate using a malonyl-CoA extender unit. The PpsB and PpsC proteins add the second and third malonyl-CoA extender units. PpsD adds an (R)-methylmalonyl unit and PpsE adds a second (R)-methylmalonyl unit. The incorporation of the methylmalonyl units results in formation of two branched methyl groups in the elongated product.</text>
</comment>
<dbReference type="InterPro" id="IPR014030">
    <property type="entry name" value="Ketoacyl_synth_N"/>
</dbReference>
<dbReference type="Gene3D" id="1.10.1200.10">
    <property type="entry name" value="ACP-like"/>
    <property type="match status" value="1"/>
</dbReference>
<dbReference type="Proteomes" id="UP000068210">
    <property type="component" value="Chromosome"/>
</dbReference>
<keyword evidence="8" id="KW-0276">Fatty acid metabolism</keyword>
<dbReference type="GO" id="GO:0034081">
    <property type="term" value="C:polyketide synthase complex"/>
    <property type="evidence" value="ECO:0007669"/>
    <property type="project" value="UniProtKB-ARBA"/>
</dbReference>
<gene>
    <name evidence="25" type="ORF">Achr_38910</name>
</gene>
<evidence type="ECO:0000256" key="16">
    <source>
        <dbReference type="ARBA" id="ARBA00052745"/>
    </source>
</evidence>
<dbReference type="FunFam" id="3.40.47.10:FF:000042">
    <property type="entry name" value="Polyketide synthase Pks13"/>
    <property type="match status" value="1"/>
</dbReference>
<dbReference type="GO" id="GO:0004315">
    <property type="term" value="F:3-oxoacyl-[acyl-carrier-protein] synthase activity"/>
    <property type="evidence" value="ECO:0007669"/>
    <property type="project" value="InterPro"/>
</dbReference>
<dbReference type="PROSITE" id="PS00606">
    <property type="entry name" value="KS3_1"/>
    <property type="match status" value="1"/>
</dbReference>
<dbReference type="InterPro" id="IPR020806">
    <property type="entry name" value="PKS_PP-bd"/>
</dbReference>
<keyword evidence="11" id="KW-0443">Lipid metabolism</keyword>
<dbReference type="InterPro" id="IPR032821">
    <property type="entry name" value="PKS_assoc"/>
</dbReference>
<dbReference type="InterPro" id="IPR036736">
    <property type="entry name" value="ACP-like_sf"/>
</dbReference>
<dbReference type="Pfam" id="PF00109">
    <property type="entry name" value="ketoacyl-synt"/>
    <property type="match status" value="1"/>
</dbReference>
<keyword evidence="26" id="KW-1185">Reference proteome</keyword>
<dbReference type="GO" id="GO:0031177">
    <property type="term" value="F:phosphopantetheine binding"/>
    <property type="evidence" value="ECO:0007669"/>
    <property type="project" value="InterPro"/>
</dbReference>
<comment type="catalytic activity">
    <reaction evidence="16">
        <text>icosanoyl-[(phenol)carboxyphthiodiolenone synthase] + 2 (S)-methylmalonyl-CoA + 3 malonyl-CoA + 5 NADPH + 10 H(+) = C32-carboxyphthiodiolenone-[(phenol)carboxyphthiodiolenone synthase] + 5 CO2 + 5 NADP(+) + 5 CoA + 2 H2O</text>
        <dbReference type="Rhea" id="RHEA:57748"/>
        <dbReference type="Rhea" id="RHEA-COMP:14985"/>
        <dbReference type="Rhea" id="RHEA-COMP:14986"/>
        <dbReference type="ChEBI" id="CHEBI:15377"/>
        <dbReference type="ChEBI" id="CHEBI:15378"/>
        <dbReference type="ChEBI" id="CHEBI:16526"/>
        <dbReference type="ChEBI" id="CHEBI:57287"/>
        <dbReference type="ChEBI" id="CHEBI:57327"/>
        <dbReference type="ChEBI" id="CHEBI:57384"/>
        <dbReference type="ChEBI" id="CHEBI:57783"/>
        <dbReference type="ChEBI" id="CHEBI:58349"/>
        <dbReference type="ChEBI" id="CHEBI:87848"/>
        <dbReference type="ChEBI" id="CHEBI:142236"/>
        <dbReference type="EC" id="2.3.1.292"/>
    </reaction>
</comment>
<evidence type="ECO:0000256" key="9">
    <source>
        <dbReference type="ARBA" id="ARBA00022857"/>
    </source>
</evidence>
<evidence type="ECO:0000256" key="11">
    <source>
        <dbReference type="ARBA" id="ARBA00023098"/>
    </source>
</evidence>
<dbReference type="Pfam" id="PF16197">
    <property type="entry name" value="KAsynt_C_assoc"/>
    <property type="match status" value="1"/>
</dbReference>
<dbReference type="Pfam" id="PF21394">
    <property type="entry name" value="Beta-ketacyl_N"/>
    <property type="match status" value="1"/>
</dbReference>
<dbReference type="STRING" id="1328314.Achr_38910"/>
<evidence type="ECO:0000313" key="25">
    <source>
        <dbReference type="EMBL" id="AJE23277.1"/>
    </source>
</evidence>
<evidence type="ECO:0000259" key="24">
    <source>
        <dbReference type="PROSITE" id="PS52004"/>
    </source>
</evidence>
<dbReference type="HOGENOM" id="CLU_000022_35_2_6"/>
<dbReference type="FunFam" id="1.10.1200.10:FF:000005">
    <property type="entry name" value="Nonribosomal peptide synthetase 1"/>
    <property type="match status" value="1"/>
</dbReference>
<dbReference type="InterPro" id="IPR014043">
    <property type="entry name" value="Acyl_transferase_dom"/>
</dbReference>
<dbReference type="InterPro" id="IPR050091">
    <property type="entry name" value="PKS_NRPS_Biosynth_Enz"/>
</dbReference>
<dbReference type="SMR" id="A0A0C4WWG1"/>
<evidence type="ECO:0000256" key="18">
    <source>
        <dbReference type="ARBA" id="ARBA00066974"/>
    </source>
</evidence>
<evidence type="ECO:0000256" key="21">
    <source>
        <dbReference type="ARBA" id="ARBA00078169"/>
    </source>
</evidence>
<dbReference type="InterPro" id="IPR049490">
    <property type="entry name" value="C883_1060-like_KR_N"/>
</dbReference>
<evidence type="ECO:0000256" key="12">
    <source>
        <dbReference type="ARBA" id="ARBA00023268"/>
    </source>
</evidence>
<dbReference type="GO" id="GO:0016491">
    <property type="term" value="F:oxidoreductase activity"/>
    <property type="evidence" value="ECO:0007669"/>
    <property type="project" value="UniProtKB-KW"/>
</dbReference>
<accession>A0A0C4WWG1</accession>
<dbReference type="Gene3D" id="3.40.47.10">
    <property type="match status" value="1"/>
</dbReference>
<dbReference type="InterPro" id="IPR018201">
    <property type="entry name" value="Ketoacyl_synth_AS"/>
</dbReference>
<dbReference type="InterPro" id="IPR013968">
    <property type="entry name" value="PKS_KR"/>
</dbReference>
<comment type="catalytic activity">
    <reaction evidence="13">
        <text>17-(4-hydroxyphenyl)heptadecanoyl-[(phenol)carboxyphthiodiolenone synthase] + 2 (S)-methylmalonyl-CoA + 3 malonyl-CoA + 5 NADPH + 10 H(+) = C35-(phenol)carboxyphthiodiolenone-[(phenol)carboxyphthiodiolenone synthase] + 5 CO2 + 5 NADP(+) + 5 CoA + 2 H2O</text>
        <dbReference type="Rhea" id="RHEA:57756"/>
        <dbReference type="Rhea" id="RHEA-COMP:14272"/>
        <dbReference type="Rhea" id="RHEA-COMP:14989"/>
        <dbReference type="ChEBI" id="CHEBI:15377"/>
        <dbReference type="ChEBI" id="CHEBI:15378"/>
        <dbReference type="ChEBI" id="CHEBI:16526"/>
        <dbReference type="ChEBI" id="CHEBI:57287"/>
        <dbReference type="ChEBI" id="CHEBI:57327"/>
        <dbReference type="ChEBI" id="CHEBI:57384"/>
        <dbReference type="ChEBI" id="CHEBI:57783"/>
        <dbReference type="ChEBI" id="CHEBI:58349"/>
        <dbReference type="ChEBI" id="CHEBI:133300"/>
        <dbReference type="ChEBI" id="CHEBI:142259"/>
        <dbReference type="EC" id="2.3.1.292"/>
    </reaction>
</comment>
<dbReference type="SUPFAM" id="SSF51735">
    <property type="entry name" value="NAD(P)-binding Rossmann-fold domains"/>
    <property type="match status" value="2"/>
</dbReference>
<dbReference type="Gene3D" id="3.30.70.3290">
    <property type="match status" value="1"/>
</dbReference>
<evidence type="ECO:0000256" key="13">
    <source>
        <dbReference type="ARBA" id="ARBA00050973"/>
    </source>
</evidence>
<dbReference type="EC" id="2.3.1.292" evidence="18"/>
<keyword evidence="10" id="KW-0560">Oxidoreductase</keyword>
<dbReference type="PANTHER" id="PTHR43775:SF51">
    <property type="entry name" value="INACTIVE PHENOLPHTHIOCEROL SYNTHESIS POLYKETIDE SYNTHASE TYPE I PKS1-RELATED"/>
    <property type="match status" value="1"/>
</dbReference>
<dbReference type="PROSITE" id="PS50075">
    <property type="entry name" value="CARRIER"/>
    <property type="match status" value="1"/>
</dbReference>
<dbReference type="KEGG" id="acx:Achr_38910"/>
<keyword evidence="9" id="KW-0521">NADP</keyword>
<dbReference type="InterPro" id="IPR016035">
    <property type="entry name" value="Acyl_Trfase/lysoPLipase"/>
</dbReference>
<comment type="cofactor">
    <cofactor evidence="2">
        <name>pantetheine 4'-phosphate</name>
        <dbReference type="ChEBI" id="CHEBI:47942"/>
    </cofactor>
</comment>
<dbReference type="InterPro" id="IPR014031">
    <property type="entry name" value="Ketoacyl_synth_C"/>
</dbReference>
<dbReference type="InterPro" id="IPR001227">
    <property type="entry name" value="Ac_transferase_dom_sf"/>
</dbReference>
<comment type="cofactor">
    <cofactor evidence="1">
        <name>NADP(+)</name>
        <dbReference type="ChEBI" id="CHEBI:58349"/>
    </cofactor>
</comment>
<dbReference type="SMART" id="SM00827">
    <property type="entry name" value="PKS_AT"/>
    <property type="match status" value="1"/>
</dbReference>
<dbReference type="PROSITE" id="PS00012">
    <property type="entry name" value="PHOSPHOPANTETHEINE"/>
    <property type="match status" value="1"/>
</dbReference>
<dbReference type="Gene3D" id="3.40.366.10">
    <property type="entry name" value="Malonyl-Coenzyme A Acyl Carrier Protein, domain 2"/>
    <property type="match status" value="1"/>
</dbReference>
<dbReference type="SUPFAM" id="SSF53901">
    <property type="entry name" value="Thiolase-like"/>
    <property type="match status" value="1"/>
</dbReference>
<organism evidence="25 26">
    <name type="scientific">Azotobacter chroococcum NCIMB 8003</name>
    <dbReference type="NCBI Taxonomy" id="1328314"/>
    <lineage>
        <taxon>Bacteria</taxon>
        <taxon>Pseudomonadati</taxon>
        <taxon>Pseudomonadota</taxon>
        <taxon>Gammaproteobacteria</taxon>
        <taxon>Pseudomonadales</taxon>
        <taxon>Pseudomonadaceae</taxon>
        <taxon>Azotobacter</taxon>
    </lineage>
</organism>
<dbReference type="Pfam" id="PF02801">
    <property type="entry name" value="Ketoacyl-synt_C"/>
    <property type="match status" value="1"/>
</dbReference>
<evidence type="ECO:0000256" key="2">
    <source>
        <dbReference type="ARBA" id="ARBA00001957"/>
    </source>
</evidence>
<comment type="similarity">
    <text evidence="4">Belongs to the short-chain dehydrogenases/reductases (SDR) family.</text>
</comment>
<proteinExistence type="inferred from homology"/>
<dbReference type="SUPFAM" id="SSF47336">
    <property type="entry name" value="ACP-like"/>
    <property type="match status" value="1"/>
</dbReference>
<dbReference type="SMART" id="SM00822">
    <property type="entry name" value="PKS_KR"/>
    <property type="match status" value="1"/>
</dbReference>
<evidence type="ECO:0000256" key="14">
    <source>
        <dbReference type="ARBA" id="ARBA00051971"/>
    </source>
</evidence>
<dbReference type="PROSITE" id="PS52004">
    <property type="entry name" value="KS3_2"/>
    <property type="match status" value="1"/>
</dbReference>
<dbReference type="Pfam" id="PF00550">
    <property type="entry name" value="PP-binding"/>
    <property type="match status" value="1"/>
</dbReference>
<dbReference type="UniPathway" id="UPA00094"/>
<reference evidence="25 26" key="1">
    <citation type="journal article" date="2015" name="PLoS ONE">
        <title>Azotobacter Genomes: The Genome of Azotobacter chroococcum NCIMB 8003 (ATCC 4412).</title>
        <authorList>
            <person name="Robson R.L."/>
            <person name="Jones R."/>
            <person name="Robson R.M."/>
            <person name="Schwartz A."/>
            <person name="Richardson T.H."/>
        </authorList>
    </citation>
    <scope>NUCLEOTIDE SEQUENCE [LARGE SCALE GENOMIC DNA]</scope>
    <source>
        <strain evidence="25 26">NCIMB 8003</strain>
    </source>
</reference>
<evidence type="ECO:0000256" key="6">
    <source>
        <dbReference type="ARBA" id="ARBA00022553"/>
    </source>
</evidence>
<evidence type="ECO:0000256" key="17">
    <source>
        <dbReference type="ARBA" id="ARBA00058455"/>
    </source>
</evidence>
<evidence type="ECO:0000256" key="4">
    <source>
        <dbReference type="ARBA" id="ARBA00006484"/>
    </source>
</evidence>
<dbReference type="SUPFAM" id="SSF55048">
    <property type="entry name" value="Probable ACP-binding domain of malonyl-CoA ACP transacylase"/>
    <property type="match status" value="1"/>
</dbReference>
<feature type="domain" description="Carrier" evidence="23">
    <location>
        <begin position="1435"/>
        <end position="1510"/>
    </location>
</feature>
<dbReference type="InterPro" id="IPR006162">
    <property type="entry name" value="Ppantetheine_attach_site"/>
</dbReference>
<evidence type="ECO:0000256" key="10">
    <source>
        <dbReference type="ARBA" id="ARBA00023002"/>
    </source>
</evidence>
<dbReference type="GO" id="GO:0006633">
    <property type="term" value="P:fatty acid biosynthetic process"/>
    <property type="evidence" value="ECO:0007669"/>
    <property type="project" value="UniProtKB-UniPathway"/>
</dbReference>
<dbReference type="Pfam" id="PF00698">
    <property type="entry name" value="Acyl_transf_1"/>
    <property type="match status" value="1"/>
</dbReference>
<name>A0A0C4WWG1_9GAMM</name>
<dbReference type="Pfam" id="PF08659">
    <property type="entry name" value="KR"/>
    <property type="match status" value="1"/>
</dbReference>
<dbReference type="PANTHER" id="PTHR43775">
    <property type="entry name" value="FATTY ACID SYNTHASE"/>
    <property type="match status" value="1"/>
</dbReference>
<dbReference type="RefSeq" id="WP_039806854.1">
    <property type="nucleotide sequence ID" value="NZ_CP010415.1"/>
</dbReference>
<dbReference type="InterPro" id="IPR016039">
    <property type="entry name" value="Thiolase-like"/>
</dbReference>
<evidence type="ECO:0000256" key="19">
    <source>
        <dbReference type="ARBA" id="ARBA00073623"/>
    </source>
</evidence>
<comment type="catalytic activity">
    <reaction evidence="14">
        <text>19-(4-hydroxyphenyl)nonadecanoyl-[(phenol)carboxyphthiodiolenone synthase] + 2 (S)-methylmalonyl-CoA + 3 malonyl-CoA + 5 NADPH + 10 H(+) = C37-(phenol)carboxyphthiodiolenone-[(phenol)carboxyphthiodiolenone synthase] + 5 CO2 + 5 NADP(+) + 5 CoA + 2 H2O</text>
        <dbReference type="Rhea" id="RHEA:57760"/>
        <dbReference type="Rhea" id="RHEA-COMP:14273"/>
        <dbReference type="Rhea" id="RHEA-COMP:14990"/>
        <dbReference type="ChEBI" id="CHEBI:15377"/>
        <dbReference type="ChEBI" id="CHEBI:15378"/>
        <dbReference type="ChEBI" id="CHEBI:16526"/>
        <dbReference type="ChEBI" id="CHEBI:57287"/>
        <dbReference type="ChEBI" id="CHEBI:57327"/>
        <dbReference type="ChEBI" id="CHEBI:57384"/>
        <dbReference type="ChEBI" id="CHEBI:57783"/>
        <dbReference type="ChEBI" id="CHEBI:58349"/>
        <dbReference type="ChEBI" id="CHEBI:133301"/>
        <dbReference type="ChEBI" id="CHEBI:142260"/>
        <dbReference type="EC" id="2.3.1.292"/>
    </reaction>
</comment>
<comment type="catalytic activity">
    <reaction evidence="15">
        <text>docosanoyl-[(phenol)carboxyphthiodiolenone synthase] + 2 (S)-methylmalonyl-CoA + 3 malonyl-CoA + 5 NADPH + 10 H(+) = C34-carboxyphthiodiolenone-[(phenol)carboxyphthiodiolenone synthase] + 5 CO2 + 5 NADP(+) + 5 CoA + 2 H2O</text>
        <dbReference type="Rhea" id="RHEA:57752"/>
        <dbReference type="Rhea" id="RHEA-COMP:14987"/>
        <dbReference type="Rhea" id="RHEA-COMP:14988"/>
        <dbReference type="ChEBI" id="CHEBI:15377"/>
        <dbReference type="ChEBI" id="CHEBI:15378"/>
        <dbReference type="ChEBI" id="CHEBI:16526"/>
        <dbReference type="ChEBI" id="CHEBI:57287"/>
        <dbReference type="ChEBI" id="CHEBI:57327"/>
        <dbReference type="ChEBI" id="CHEBI:57384"/>
        <dbReference type="ChEBI" id="CHEBI:57783"/>
        <dbReference type="ChEBI" id="CHEBI:58349"/>
        <dbReference type="ChEBI" id="CHEBI:142237"/>
        <dbReference type="ChEBI" id="CHEBI:142238"/>
        <dbReference type="EC" id="2.3.1.292"/>
    </reaction>
</comment>
<protein>
    <recommendedName>
        <fullName evidence="19">Phenolphthiocerol/phthiocerol polyketide synthase subunit E</fullName>
        <ecNumber evidence="18">2.3.1.292</ecNumber>
    </recommendedName>
    <alternativeName>
        <fullName evidence="21">(Phenol)carboxyphthiodiolenone synthase subunit E</fullName>
    </alternativeName>
    <alternativeName>
        <fullName evidence="22">Beta-ketoacyl-acyl-carrier-protein synthase I</fullName>
    </alternativeName>
    <alternativeName>
        <fullName evidence="20">Phthiocerol synthesis polyketide synthase type I PpsE</fullName>
    </alternativeName>
</protein>
<keyword evidence="7" id="KW-0808">Transferase</keyword>
<comment type="pathway">
    <text evidence="3">Lipid metabolism; fatty acid biosynthesis.</text>
</comment>
<dbReference type="GO" id="GO:0004312">
    <property type="term" value="F:fatty acid synthase activity"/>
    <property type="evidence" value="ECO:0007669"/>
    <property type="project" value="TreeGrafter"/>
</dbReference>
<dbReference type="InterPro" id="IPR057326">
    <property type="entry name" value="KR_dom"/>
</dbReference>